<dbReference type="GO" id="GO:0016491">
    <property type="term" value="F:oxidoreductase activity"/>
    <property type="evidence" value="ECO:0007669"/>
    <property type="project" value="InterPro"/>
</dbReference>
<feature type="domain" description="Plastocyanin-like" evidence="5">
    <location>
        <begin position="77"/>
        <end position="186"/>
    </location>
</feature>
<dbReference type="InterPro" id="IPR011707">
    <property type="entry name" value="Cu-oxidase-like_N"/>
</dbReference>
<organism evidence="6 7">
    <name type="scientific">Pseudovirgaria hyperparasitica</name>
    <dbReference type="NCBI Taxonomy" id="470096"/>
    <lineage>
        <taxon>Eukaryota</taxon>
        <taxon>Fungi</taxon>
        <taxon>Dikarya</taxon>
        <taxon>Ascomycota</taxon>
        <taxon>Pezizomycotina</taxon>
        <taxon>Dothideomycetes</taxon>
        <taxon>Dothideomycetes incertae sedis</taxon>
        <taxon>Acrospermales</taxon>
        <taxon>Acrospermaceae</taxon>
        <taxon>Pseudovirgaria</taxon>
    </lineage>
</organism>
<dbReference type="Pfam" id="PF07731">
    <property type="entry name" value="Cu-oxidase_2"/>
    <property type="match status" value="1"/>
</dbReference>
<dbReference type="AlphaFoldDB" id="A0A6A6VZR2"/>
<keyword evidence="2" id="KW-0186">Copper</keyword>
<dbReference type="Proteomes" id="UP000799437">
    <property type="component" value="Unassembled WGS sequence"/>
</dbReference>
<name>A0A6A6VZR2_9PEZI</name>
<feature type="signal peptide" evidence="3">
    <location>
        <begin position="1"/>
        <end position="24"/>
    </location>
</feature>
<dbReference type="Pfam" id="PF07732">
    <property type="entry name" value="Cu-oxidase_3"/>
    <property type="match status" value="1"/>
</dbReference>
<dbReference type="InterPro" id="IPR008972">
    <property type="entry name" value="Cupredoxin"/>
</dbReference>
<evidence type="ECO:0000256" key="2">
    <source>
        <dbReference type="ARBA" id="ARBA00023008"/>
    </source>
</evidence>
<dbReference type="EMBL" id="ML996576">
    <property type="protein sequence ID" value="KAF2756142.1"/>
    <property type="molecule type" value="Genomic_DNA"/>
</dbReference>
<dbReference type="InterPro" id="IPR045087">
    <property type="entry name" value="Cu-oxidase_fam"/>
</dbReference>
<dbReference type="CDD" id="cd13889">
    <property type="entry name" value="CuRO_3_BOD"/>
    <property type="match status" value="1"/>
</dbReference>
<evidence type="ECO:0000256" key="3">
    <source>
        <dbReference type="SAM" id="SignalP"/>
    </source>
</evidence>
<evidence type="ECO:0000313" key="6">
    <source>
        <dbReference type="EMBL" id="KAF2756142.1"/>
    </source>
</evidence>
<keyword evidence="7" id="KW-1185">Reference proteome</keyword>
<accession>A0A6A6VZR2</accession>
<evidence type="ECO:0000313" key="7">
    <source>
        <dbReference type="Proteomes" id="UP000799437"/>
    </source>
</evidence>
<protein>
    <submittedName>
        <fullName evidence="6">Cupredoxin</fullName>
    </submittedName>
</protein>
<comment type="similarity">
    <text evidence="1">Belongs to the multicopper oxidase family.</text>
</comment>
<dbReference type="OrthoDB" id="262547at2759"/>
<feature type="chain" id="PRO_5025363919" evidence="3">
    <location>
        <begin position="25"/>
        <end position="593"/>
    </location>
</feature>
<gene>
    <name evidence="6" type="ORF">EJ05DRAFT_532669</name>
</gene>
<proteinExistence type="inferred from homology"/>
<dbReference type="PANTHER" id="PTHR48267">
    <property type="entry name" value="CUPREDOXIN SUPERFAMILY PROTEIN"/>
    <property type="match status" value="1"/>
</dbReference>
<dbReference type="InterPro" id="IPR011706">
    <property type="entry name" value="Cu-oxidase_C"/>
</dbReference>
<keyword evidence="3" id="KW-0732">Signal</keyword>
<dbReference type="GO" id="GO:0005507">
    <property type="term" value="F:copper ion binding"/>
    <property type="evidence" value="ECO:0007669"/>
    <property type="project" value="InterPro"/>
</dbReference>
<dbReference type="RefSeq" id="XP_033598593.1">
    <property type="nucleotide sequence ID" value="XM_033749084.1"/>
</dbReference>
<dbReference type="GeneID" id="54490138"/>
<feature type="domain" description="Plastocyanin-like" evidence="4">
    <location>
        <begin position="379"/>
        <end position="500"/>
    </location>
</feature>
<evidence type="ECO:0000259" key="4">
    <source>
        <dbReference type="Pfam" id="PF07731"/>
    </source>
</evidence>
<reference evidence="6" key="1">
    <citation type="journal article" date="2020" name="Stud. Mycol.">
        <title>101 Dothideomycetes genomes: a test case for predicting lifestyles and emergence of pathogens.</title>
        <authorList>
            <person name="Haridas S."/>
            <person name="Albert R."/>
            <person name="Binder M."/>
            <person name="Bloem J."/>
            <person name="Labutti K."/>
            <person name="Salamov A."/>
            <person name="Andreopoulos B."/>
            <person name="Baker S."/>
            <person name="Barry K."/>
            <person name="Bills G."/>
            <person name="Bluhm B."/>
            <person name="Cannon C."/>
            <person name="Castanera R."/>
            <person name="Culley D."/>
            <person name="Daum C."/>
            <person name="Ezra D."/>
            <person name="Gonzalez J."/>
            <person name="Henrissat B."/>
            <person name="Kuo A."/>
            <person name="Liang C."/>
            <person name="Lipzen A."/>
            <person name="Lutzoni F."/>
            <person name="Magnuson J."/>
            <person name="Mondo S."/>
            <person name="Nolan M."/>
            <person name="Ohm R."/>
            <person name="Pangilinan J."/>
            <person name="Park H.-J."/>
            <person name="Ramirez L."/>
            <person name="Alfaro M."/>
            <person name="Sun H."/>
            <person name="Tritt A."/>
            <person name="Yoshinaga Y."/>
            <person name="Zwiers L.-H."/>
            <person name="Turgeon B."/>
            <person name="Goodwin S."/>
            <person name="Spatafora J."/>
            <person name="Crous P."/>
            <person name="Grigoriev I."/>
        </authorList>
    </citation>
    <scope>NUCLEOTIDE SEQUENCE</scope>
    <source>
        <strain evidence="6">CBS 121739</strain>
    </source>
</reference>
<evidence type="ECO:0000256" key="1">
    <source>
        <dbReference type="ARBA" id="ARBA00010609"/>
    </source>
</evidence>
<dbReference type="SUPFAM" id="SSF49503">
    <property type="entry name" value="Cupredoxins"/>
    <property type="match status" value="3"/>
</dbReference>
<evidence type="ECO:0000259" key="5">
    <source>
        <dbReference type="Pfam" id="PF07732"/>
    </source>
</evidence>
<sequence length="593" mass="66619">MVASSKPWVTLMASLLTLSTTVVAKDWEGPAYPTQSFFSQPLPIPGVKAPKYTFTNPQTGGPIDYYELEIKPFQRKQYPNLAKSARMVGYDGQFPGPTIDIEQGRESVVRYINNGDRPASTHLHGSYSRAPFDGYADDHIDVGQYKDYYYPNQQNARTLWYHDHVVDHTAENVYFGMAGLYLLHDQHERDLALPTGKYDIPLLIMARQYNSDGTLWDPEKNDEDTSIYGDVVEVNGQPWPNLKVEPRKYRFRLLDGGISRTFKLFLNADQKNNQRVPFYVIGSDCGLLAQSVVTDLVTISIAERWDVVIDFSQFAGQNVTLRNDHEEVNPDTEYLGTDRVMRFIVGTTVSDSSNNGAVPVQLRDVPFPPQDQSVNTRHFEFGRGGSNWVINGIGWHDTADRLLAAPQRGSIEIWELENGGGGWSHPIHVHLVDFQVISRTGSDRSVLPYESAAQQDVVWLGPGETVRVIARFSPWPGLYMFHCHNLIHEDHEMLAEFNVTQVADLDLNEQNLFIDPLAPEYAPVGFAQGDLAAGTNAFARDAVAEKVAWFASLNAYADAAVVEEKLVEYWEGKAAAEKRDGGFGFLLRSYCRL</sequence>
<dbReference type="Gene3D" id="2.60.40.420">
    <property type="entry name" value="Cupredoxins - blue copper proteins"/>
    <property type="match status" value="3"/>
</dbReference>
<dbReference type="PANTHER" id="PTHR48267:SF1">
    <property type="entry name" value="BILIRUBIN OXIDASE"/>
    <property type="match status" value="1"/>
</dbReference>